<keyword evidence="5 8" id="KW-0271">Exosome</keyword>
<comment type="similarity">
    <text evidence="8">Belongs to the RNase PH family. Rrp41 subfamily.</text>
</comment>
<dbReference type="SUPFAM" id="SSF54211">
    <property type="entry name" value="Ribosomal protein S5 domain 2-like"/>
    <property type="match status" value="1"/>
</dbReference>
<comment type="subunit">
    <text evidence="7 8">Component of the archaeal exosome complex. Forms a hexameric ring-like arrangement composed of 3 Rrp41-Rrp42 heterodimers. The hexameric ring associates with a trimer of Rrp4 and/or Csl4 subunits.</text>
</comment>
<dbReference type="GO" id="GO:0003723">
    <property type="term" value="F:RNA binding"/>
    <property type="evidence" value="ECO:0007669"/>
    <property type="project" value="TreeGrafter"/>
</dbReference>
<evidence type="ECO:0000256" key="7">
    <source>
        <dbReference type="ARBA" id="ARBA00062149"/>
    </source>
</evidence>
<keyword evidence="4 8" id="KW-0378">Hydrolase</keyword>
<evidence type="ECO:0000256" key="3">
    <source>
        <dbReference type="ARBA" id="ARBA00022722"/>
    </source>
</evidence>
<dbReference type="InterPro" id="IPR011807">
    <property type="entry name" value="Rrp41"/>
</dbReference>
<dbReference type="HOGENOM" id="CLU_063514_0_0_2"/>
<keyword evidence="13" id="KW-1185">Reference proteome</keyword>
<feature type="region of interest" description="Disordered" evidence="9">
    <location>
        <begin position="1"/>
        <end position="23"/>
    </location>
</feature>
<keyword evidence="2 8" id="KW-0963">Cytoplasm</keyword>
<feature type="domain" description="Exoribonuclease phosphorolytic" evidence="10">
    <location>
        <begin position="24"/>
        <end position="152"/>
    </location>
</feature>
<dbReference type="STRING" id="1550241.MA03_07725"/>
<dbReference type="Pfam" id="PF03725">
    <property type="entry name" value="RNase_PH_C"/>
    <property type="match status" value="1"/>
</dbReference>
<dbReference type="KEGG" id="thf:MA03_07725"/>
<evidence type="ECO:0000256" key="6">
    <source>
        <dbReference type="ARBA" id="ARBA00022839"/>
    </source>
</evidence>
<organism evidence="12 13">
    <name type="scientific">Infirmifilum uzonense</name>
    <dbReference type="NCBI Taxonomy" id="1550241"/>
    <lineage>
        <taxon>Archaea</taxon>
        <taxon>Thermoproteota</taxon>
        <taxon>Thermoprotei</taxon>
        <taxon>Thermofilales</taxon>
        <taxon>Thermofilaceae</taxon>
        <taxon>Infirmifilum</taxon>
    </lineage>
</organism>
<dbReference type="RefSeq" id="WP_052884695.1">
    <property type="nucleotide sequence ID" value="NZ_CP009961.1"/>
</dbReference>
<keyword evidence="3 8" id="KW-0540">Nuclease</keyword>
<dbReference type="PATRIC" id="fig|1550241.5.peg.1600"/>
<evidence type="ECO:0000256" key="1">
    <source>
        <dbReference type="ARBA" id="ARBA00004496"/>
    </source>
</evidence>
<dbReference type="GO" id="GO:0016075">
    <property type="term" value="P:rRNA catabolic process"/>
    <property type="evidence" value="ECO:0007669"/>
    <property type="project" value="TreeGrafter"/>
</dbReference>
<dbReference type="EC" id="3.1.13.-" evidence="8"/>
<feature type="domain" description="Exoribonuclease phosphorolytic" evidence="11">
    <location>
        <begin position="156"/>
        <end position="216"/>
    </location>
</feature>
<dbReference type="GO" id="GO:0000175">
    <property type="term" value="F:3'-5'-RNA exonuclease activity"/>
    <property type="evidence" value="ECO:0007669"/>
    <property type="project" value="UniProtKB-UniRule"/>
</dbReference>
<name>A0A0F7CLC0_9CREN</name>
<keyword evidence="6 8" id="KW-0269">Exonuclease</keyword>
<proteinExistence type="inferred from homology"/>
<sequence length="248" mass="27311">MTRNKNVKLLDENGRRSDGRLPDEMRPLKIEAGVLRNADGSAYVELGNNKVIAAVYGPREVTPRHEALSDRAILRCKYSMLPFSVAERKSPQPSRREIELSKVIREALTPAIFLNEYPRTTIDVFINILEADGGTRTASIIAAAVALADAGIAMRDLVAAIAVGKIGDILVLDINGLEDQHGDGDMPIAMMPKLGEVTLIQADGVFTPEEIERALSMVSKPIKRIYEEQVKALKSKYESIRQEVTESE</sequence>
<dbReference type="GO" id="GO:0010467">
    <property type="term" value="P:gene expression"/>
    <property type="evidence" value="ECO:0007669"/>
    <property type="project" value="UniProtKB-ARBA"/>
</dbReference>
<dbReference type="InterPro" id="IPR027408">
    <property type="entry name" value="PNPase/RNase_PH_dom_sf"/>
</dbReference>
<dbReference type="SUPFAM" id="SSF55666">
    <property type="entry name" value="Ribonuclease PH domain 2-like"/>
    <property type="match status" value="1"/>
</dbReference>
<dbReference type="Pfam" id="PF01138">
    <property type="entry name" value="RNase_PH"/>
    <property type="match status" value="1"/>
</dbReference>
<dbReference type="InterPro" id="IPR050080">
    <property type="entry name" value="RNase_PH"/>
</dbReference>
<dbReference type="PANTHER" id="PTHR11953:SF0">
    <property type="entry name" value="EXOSOME COMPLEX COMPONENT RRP41"/>
    <property type="match status" value="1"/>
</dbReference>
<dbReference type="CDD" id="cd11366">
    <property type="entry name" value="RNase_PH_archRRP41"/>
    <property type="match status" value="1"/>
</dbReference>
<evidence type="ECO:0000256" key="4">
    <source>
        <dbReference type="ARBA" id="ARBA00022801"/>
    </source>
</evidence>
<evidence type="ECO:0000313" key="12">
    <source>
        <dbReference type="EMBL" id="AKG39146.1"/>
    </source>
</evidence>
<evidence type="ECO:0000256" key="8">
    <source>
        <dbReference type="HAMAP-Rule" id="MF_00591"/>
    </source>
</evidence>
<evidence type="ECO:0000256" key="5">
    <source>
        <dbReference type="ARBA" id="ARBA00022835"/>
    </source>
</evidence>
<gene>
    <name evidence="8" type="primary">rrp41</name>
    <name evidence="12" type="ORF">MA03_07725</name>
</gene>
<dbReference type="InterPro" id="IPR001247">
    <property type="entry name" value="ExoRNase_PH_dom1"/>
</dbReference>
<dbReference type="Gene3D" id="3.30.230.70">
    <property type="entry name" value="GHMP Kinase, N-terminal domain"/>
    <property type="match status" value="1"/>
</dbReference>
<dbReference type="AlphaFoldDB" id="A0A0F7CLC0"/>
<dbReference type="InterPro" id="IPR020568">
    <property type="entry name" value="Ribosomal_Su5_D2-typ_SF"/>
</dbReference>
<dbReference type="InterPro" id="IPR036345">
    <property type="entry name" value="ExoRNase_PH_dom2_sf"/>
</dbReference>
<accession>A0A0F7CLC0</accession>
<protein>
    <recommendedName>
        <fullName evidence="8">Exosome complex component Rrp41</fullName>
        <ecNumber evidence="8">3.1.13.-</ecNumber>
    </recommendedName>
</protein>
<evidence type="ECO:0000256" key="9">
    <source>
        <dbReference type="SAM" id="MobiDB-lite"/>
    </source>
</evidence>
<dbReference type="NCBIfam" id="TIGR02065">
    <property type="entry name" value="ECX1"/>
    <property type="match status" value="1"/>
</dbReference>
<dbReference type="PANTHER" id="PTHR11953">
    <property type="entry name" value="EXOSOME COMPLEX COMPONENT"/>
    <property type="match status" value="1"/>
</dbReference>
<reference evidence="12 13" key="1">
    <citation type="journal article" date="2015" name="Stand. Genomic Sci.">
        <title>Complete genome sequence of and proposal of Thermofilum uzonense sp. nov. a novel hyperthermophilic crenarchaeon and emended description of the genus Thermofilum.</title>
        <authorList>
            <person name="Toshchakov S.V."/>
            <person name="Korzhenkov A.A."/>
            <person name="Samarov N.I."/>
            <person name="Mazunin I.O."/>
            <person name="Mozhey O.I."/>
            <person name="Shmyr I.S."/>
            <person name="Derbikova K.S."/>
            <person name="Taranov E.A."/>
            <person name="Dominova I.N."/>
            <person name="Bonch-Osmolovskaya E.A."/>
            <person name="Patrushev M.V."/>
            <person name="Podosokorskaya O.A."/>
            <person name="Kublanov I.V."/>
        </authorList>
    </citation>
    <scope>NUCLEOTIDE SEQUENCE [LARGE SCALE GENOMIC DNA]</scope>
    <source>
        <strain evidence="12 13">1807-2</strain>
    </source>
</reference>
<comment type="subcellular location">
    <subcellularLocation>
        <location evidence="1 8">Cytoplasm</location>
    </subcellularLocation>
</comment>
<dbReference type="OrthoDB" id="24266at2157"/>
<evidence type="ECO:0000256" key="2">
    <source>
        <dbReference type="ARBA" id="ARBA00022490"/>
    </source>
</evidence>
<dbReference type="FunFam" id="3.30.230.70:FF:000004">
    <property type="entry name" value="Exosome complex component Rrp41"/>
    <property type="match status" value="1"/>
</dbReference>
<evidence type="ECO:0000313" key="13">
    <source>
        <dbReference type="Proteomes" id="UP000067434"/>
    </source>
</evidence>
<feature type="compositionally biased region" description="Basic and acidic residues" evidence="9">
    <location>
        <begin position="8"/>
        <end position="23"/>
    </location>
</feature>
<evidence type="ECO:0000259" key="11">
    <source>
        <dbReference type="Pfam" id="PF03725"/>
    </source>
</evidence>
<comment type="function">
    <text evidence="8">Catalytic component of the exosome, which is a complex involved in RNA degradation. Has 3'-&gt;5' exoribonuclease activity. Can also synthesize heteropolymeric RNA-tails.</text>
</comment>
<dbReference type="GeneID" id="25402110"/>
<dbReference type="EMBL" id="CP009961">
    <property type="protein sequence ID" value="AKG39146.1"/>
    <property type="molecule type" value="Genomic_DNA"/>
</dbReference>
<dbReference type="GO" id="GO:0000956">
    <property type="term" value="P:nuclear-transcribed mRNA catabolic process"/>
    <property type="evidence" value="ECO:0007669"/>
    <property type="project" value="UniProtKB-ARBA"/>
</dbReference>
<dbReference type="Proteomes" id="UP000067434">
    <property type="component" value="Chromosome"/>
</dbReference>
<dbReference type="InterPro" id="IPR015847">
    <property type="entry name" value="ExoRNase_PH_dom2"/>
</dbReference>
<dbReference type="HAMAP" id="MF_00591">
    <property type="entry name" value="Exosome_Rrp41"/>
    <property type="match status" value="1"/>
</dbReference>
<dbReference type="GO" id="GO:0000177">
    <property type="term" value="C:cytoplasmic exosome (RNase complex)"/>
    <property type="evidence" value="ECO:0007669"/>
    <property type="project" value="TreeGrafter"/>
</dbReference>
<evidence type="ECO:0000259" key="10">
    <source>
        <dbReference type="Pfam" id="PF01138"/>
    </source>
</evidence>